<evidence type="ECO:0000313" key="2">
    <source>
        <dbReference type="EMBL" id="VTQ59146.1"/>
    </source>
</evidence>
<name>A0A366UEV0_ENTHR</name>
<dbReference type="EMBL" id="LESJ01000006">
    <property type="protein sequence ID" value="RBT67409.1"/>
    <property type="molecule type" value="Genomic_DNA"/>
</dbReference>
<accession>A0A366UEV0</accession>
<dbReference type="Proteomes" id="UP000253498">
    <property type="component" value="Unassembled WGS sequence"/>
</dbReference>
<dbReference type="GeneID" id="56785960"/>
<dbReference type="EMBL" id="CABEEP010000001">
    <property type="protein sequence ID" value="VTQ59146.1"/>
    <property type="molecule type" value="Genomic_DNA"/>
</dbReference>
<sequence length="76" mass="8624">MGNEQVMEKMDEQLFEVGETGAFVSDLFEAPIKGEIEKVYENSVMIRVIKCAVEDNETADSLHWQLVVRKSSAIME</sequence>
<reference evidence="2 4" key="2">
    <citation type="submission" date="2019-05" db="EMBL/GenBank/DDBJ databases">
        <authorList>
            <consortium name="Pathogen Informatics"/>
        </authorList>
    </citation>
    <scope>NUCLEOTIDE SEQUENCE [LARGE SCALE GENOMIC DNA]</scope>
    <source>
        <strain evidence="2 4">NCTC12204</strain>
    </source>
</reference>
<evidence type="ECO:0000313" key="3">
    <source>
        <dbReference type="Proteomes" id="UP000253498"/>
    </source>
</evidence>
<organism evidence="1 3">
    <name type="scientific">Enterococcus hirae</name>
    <dbReference type="NCBI Taxonomy" id="1354"/>
    <lineage>
        <taxon>Bacteria</taxon>
        <taxon>Bacillati</taxon>
        <taxon>Bacillota</taxon>
        <taxon>Bacilli</taxon>
        <taxon>Lactobacillales</taxon>
        <taxon>Enterococcaceae</taxon>
        <taxon>Enterococcus</taxon>
    </lineage>
</organism>
<proteinExistence type="predicted"/>
<dbReference type="RefSeq" id="WP_010720217.1">
    <property type="nucleotide sequence ID" value="NZ_AP027299.1"/>
</dbReference>
<dbReference type="Proteomes" id="UP000352698">
    <property type="component" value="Unassembled WGS sequence"/>
</dbReference>
<protein>
    <recommendedName>
        <fullName evidence="5">DUF2187 domain-containing protein</fullName>
    </recommendedName>
</protein>
<comment type="caution">
    <text evidence="1">The sequence shown here is derived from an EMBL/GenBank/DDBJ whole genome shotgun (WGS) entry which is preliminary data.</text>
</comment>
<evidence type="ECO:0008006" key="5">
    <source>
        <dbReference type="Google" id="ProtNLM"/>
    </source>
</evidence>
<gene>
    <name evidence="1" type="ORF">EB03_02173</name>
    <name evidence="2" type="ORF">NCTC12204_00313</name>
</gene>
<evidence type="ECO:0000313" key="4">
    <source>
        <dbReference type="Proteomes" id="UP000352698"/>
    </source>
</evidence>
<evidence type="ECO:0000313" key="1">
    <source>
        <dbReference type="EMBL" id="RBT67409.1"/>
    </source>
</evidence>
<dbReference type="AlphaFoldDB" id="A0A366UEV0"/>
<reference evidence="1 3" key="1">
    <citation type="submission" date="2015-06" db="EMBL/GenBank/DDBJ databases">
        <title>The Genome Sequence of Enterococcus hirae 88EA1.</title>
        <authorList>
            <consortium name="The Broad Institute Genomics Platform"/>
            <consortium name="The Broad Institute Genome Sequencing Center for Infectious Disease"/>
            <person name="Earl A.M."/>
            <person name="Van Tyne D."/>
            <person name="Lebreton F."/>
            <person name="Saavedra J.T."/>
            <person name="Gilmore M.S."/>
            <person name="Manson McGuire A."/>
            <person name="Clock S."/>
            <person name="Crupain M."/>
            <person name="Rangan U."/>
            <person name="Young S."/>
            <person name="Abouelleil A."/>
            <person name="Cao P."/>
            <person name="Chapman S.B."/>
            <person name="Griggs A."/>
            <person name="Priest M."/>
            <person name="Shea T."/>
            <person name="Wortman J."/>
            <person name="Nusbaum C."/>
            <person name="Birren B."/>
        </authorList>
    </citation>
    <scope>NUCLEOTIDE SEQUENCE [LARGE SCALE GENOMIC DNA]</scope>
    <source>
        <strain evidence="1 3">88EA1</strain>
    </source>
</reference>